<feature type="transmembrane region" description="Helical" evidence="2">
    <location>
        <begin position="20"/>
        <end position="43"/>
    </location>
</feature>
<comment type="caution">
    <text evidence="3">The sequence shown here is derived from an EMBL/GenBank/DDBJ whole genome shotgun (WGS) entry which is preliminary data.</text>
</comment>
<dbReference type="Proteomes" id="UP001595816">
    <property type="component" value="Unassembled WGS sequence"/>
</dbReference>
<sequence>MSVEPTSSPESAKGSSFWTSLPGLLTAISGLLTALVAVGAFLYQVAGSDKDDSPAAAADTSTSANQVATSPKPAPSPSAPAGGADDVLWHDTLLFSNYGIDFDEQPPVIKPEYGGMDTYDAGGKISSAGGSMIAKWAGSADPSAADCADLVTREGKGVSANSPAYFKGARFCMRTGDSGYIVLIKFVSVTGGEAKIDATVWAPR</sequence>
<keyword evidence="4" id="KW-1185">Reference proteome</keyword>
<feature type="compositionally biased region" description="Low complexity" evidence="1">
    <location>
        <begin position="54"/>
        <end position="71"/>
    </location>
</feature>
<name>A0ABV8LZ97_9ACTN</name>
<protein>
    <submittedName>
        <fullName evidence="3">Uncharacterized protein</fullName>
    </submittedName>
</protein>
<organism evidence="3 4">
    <name type="scientific">Hamadaea flava</name>
    <dbReference type="NCBI Taxonomy" id="1742688"/>
    <lineage>
        <taxon>Bacteria</taxon>
        <taxon>Bacillati</taxon>
        <taxon>Actinomycetota</taxon>
        <taxon>Actinomycetes</taxon>
        <taxon>Micromonosporales</taxon>
        <taxon>Micromonosporaceae</taxon>
        <taxon>Hamadaea</taxon>
    </lineage>
</organism>
<feature type="region of interest" description="Disordered" evidence="1">
    <location>
        <begin position="52"/>
        <end position="83"/>
    </location>
</feature>
<keyword evidence="2" id="KW-0812">Transmembrane</keyword>
<evidence type="ECO:0000313" key="3">
    <source>
        <dbReference type="EMBL" id="MFC4135134.1"/>
    </source>
</evidence>
<evidence type="ECO:0000313" key="4">
    <source>
        <dbReference type="Proteomes" id="UP001595816"/>
    </source>
</evidence>
<keyword evidence="2" id="KW-0472">Membrane</keyword>
<gene>
    <name evidence="3" type="ORF">ACFOZ4_31365</name>
</gene>
<evidence type="ECO:0000256" key="2">
    <source>
        <dbReference type="SAM" id="Phobius"/>
    </source>
</evidence>
<accession>A0ABV8LZ97</accession>
<keyword evidence="2" id="KW-1133">Transmembrane helix</keyword>
<dbReference type="RefSeq" id="WP_253763014.1">
    <property type="nucleotide sequence ID" value="NZ_JAMZDZ010000001.1"/>
</dbReference>
<proteinExistence type="predicted"/>
<reference evidence="4" key="1">
    <citation type="journal article" date="2019" name="Int. J. Syst. Evol. Microbiol.">
        <title>The Global Catalogue of Microorganisms (GCM) 10K type strain sequencing project: providing services to taxonomists for standard genome sequencing and annotation.</title>
        <authorList>
            <consortium name="The Broad Institute Genomics Platform"/>
            <consortium name="The Broad Institute Genome Sequencing Center for Infectious Disease"/>
            <person name="Wu L."/>
            <person name="Ma J."/>
        </authorList>
    </citation>
    <scope>NUCLEOTIDE SEQUENCE [LARGE SCALE GENOMIC DNA]</scope>
    <source>
        <strain evidence="4">CGMCC 4.7289</strain>
    </source>
</reference>
<dbReference type="EMBL" id="JBHSAY010000020">
    <property type="protein sequence ID" value="MFC4135134.1"/>
    <property type="molecule type" value="Genomic_DNA"/>
</dbReference>
<evidence type="ECO:0000256" key="1">
    <source>
        <dbReference type="SAM" id="MobiDB-lite"/>
    </source>
</evidence>